<feature type="compositionally biased region" description="Basic and acidic residues" evidence="1">
    <location>
        <begin position="276"/>
        <end position="286"/>
    </location>
</feature>
<reference evidence="2" key="2">
    <citation type="submission" date="2012-06" db="EMBL/GenBank/DDBJ databases">
        <authorList>
            <person name="Yu Y."/>
            <person name="Currie J."/>
            <person name="Lomeli R."/>
            <person name="Angelova A."/>
            <person name="Collura K."/>
            <person name="Wissotski M."/>
            <person name="Campos D."/>
            <person name="Kudrna D."/>
            <person name="Golser W."/>
            <person name="Ashely E."/>
            <person name="Descour A."/>
            <person name="Fernandes J."/>
            <person name="Soderlund C."/>
            <person name="Walbot V."/>
        </authorList>
    </citation>
    <scope>NUCLEOTIDE SEQUENCE</scope>
    <source>
        <strain evidence="2">B73</strain>
    </source>
</reference>
<feature type="region of interest" description="Disordered" evidence="1">
    <location>
        <begin position="261"/>
        <end position="286"/>
    </location>
</feature>
<evidence type="ECO:0000313" key="2">
    <source>
        <dbReference type="EMBL" id="ACN34726.1"/>
    </source>
</evidence>
<feature type="compositionally biased region" description="Basic and acidic residues" evidence="1">
    <location>
        <begin position="146"/>
        <end position="171"/>
    </location>
</feature>
<feature type="compositionally biased region" description="Basic and acidic residues" evidence="1">
    <location>
        <begin position="177"/>
        <end position="214"/>
    </location>
</feature>
<dbReference type="EMBL" id="BT067829">
    <property type="protein sequence ID" value="ACN34726.1"/>
    <property type="molecule type" value="mRNA"/>
</dbReference>
<organism evidence="2">
    <name type="scientific">Zea mays</name>
    <name type="common">Maize</name>
    <dbReference type="NCBI Taxonomy" id="4577"/>
    <lineage>
        <taxon>Eukaryota</taxon>
        <taxon>Viridiplantae</taxon>
        <taxon>Streptophyta</taxon>
        <taxon>Embryophyta</taxon>
        <taxon>Tracheophyta</taxon>
        <taxon>Spermatophyta</taxon>
        <taxon>Magnoliopsida</taxon>
        <taxon>Liliopsida</taxon>
        <taxon>Poales</taxon>
        <taxon>Poaceae</taxon>
        <taxon>PACMAD clade</taxon>
        <taxon>Panicoideae</taxon>
        <taxon>Andropogonodae</taxon>
        <taxon>Andropogoneae</taxon>
        <taxon>Tripsacinae</taxon>
        <taxon>Zea</taxon>
    </lineage>
</organism>
<protein>
    <submittedName>
        <fullName evidence="2">Uncharacterized protein</fullName>
    </submittedName>
</protein>
<feature type="region of interest" description="Disordered" evidence="1">
    <location>
        <begin position="146"/>
        <end position="239"/>
    </location>
</feature>
<accession>C0PHR0</accession>
<reference evidence="2" key="1">
    <citation type="journal article" date="2009" name="PLoS Genet.">
        <title>Sequencing, mapping, and analysis of 27,455 maize full-length cDNAs.</title>
        <authorList>
            <person name="Soderlund C."/>
            <person name="Descour A."/>
            <person name="Kudrna D."/>
            <person name="Bomhoff M."/>
            <person name="Boyd L."/>
            <person name="Currie J."/>
            <person name="Angelova A."/>
            <person name="Collura K."/>
            <person name="Wissotski M."/>
            <person name="Ashley E."/>
            <person name="Morrow D."/>
            <person name="Fernandes J."/>
            <person name="Walbot V."/>
            <person name="Yu Y."/>
        </authorList>
    </citation>
    <scope>NUCLEOTIDE SEQUENCE</scope>
    <source>
        <strain evidence="2">B73</strain>
    </source>
</reference>
<name>C0PHR0_MAIZE</name>
<proteinExistence type="evidence at transcript level"/>
<evidence type="ECO:0000256" key="1">
    <source>
        <dbReference type="SAM" id="MobiDB-lite"/>
    </source>
</evidence>
<dbReference type="AlphaFoldDB" id="C0PHR0"/>
<sequence length="305" mass="34322">MNAASTSGRRGCTVGRQIDIDSLCYYLTNLRLRRNDGDHVGLDHQLLRRPRPSDTAVDHTGRSGVGDRLHVYVDDHGLQVVDLRDVDGVHLGAAAACLALGHLLLGLLRYYHQRRRGLPVRHVQRHLREAEDEAQHVGERHEHVLLQRAVREPDHRAEHQEEGERDRHELHALGPDHLPHYAERRGEDAERDADADPAEHVHAEAGVGEKHGDERDEAEDGDVEPQQHLGRQHPGGLGRVHQVHGQVHGLDDAAHAVDGDQQLGAGLEQGVQDPQHAAEERHHVRRRLEPLRRLVAVHAVERRQR</sequence>